<dbReference type="RefSeq" id="WP_230447716.1">
    <property type="nucleotide sequence ID" value="NZ_JARWAI010000006.1"/>
</dbReference>
<feature type="domain" description="DUF4124" evidence="2">
    <location>
        <begin position="23"/>
        <end position="72"/>
    </location>
</feature>
<reference evidence="3 4" key="1">
    <citation type="submission" date="2023-04" db="EMBL/GenBank/DDBJ databases">
        <title>A long-awaited taxogenomic arrangement of the family Halomonadaceae.</title>
        <authorList>
            <person name="De La Haba R."/>
            <person name="Chuvochina M."/>
            <person name="Wittouck S."/>
            <person name="Arahal D.R."/>
            <person name="Sanchez-Porro C."/>
            <person name="Hugenholtz P."/>
            <person name="Ventosa A."/>
        </authorList>
    </citation>
    <scope>NUCLEOTIDE SEQUENCE [LARGE SCALE GENOMIC DNA]</scope>
    <source>
        <strain evidence="3 4">DSM 18042</strain>
    </source>
</reference>
<organism evidence="3 4">
    <name type="scientific">Vreelandella gomseomensis</name>
    <dbReference type="NCBI Taxonomy" id="370766"/>
    <lineage>
        <taxon>Bacteria</taxon>
        <taxon>Pseudomonadati</taxon>
        <taxon>Pseudomonadota</taxon>
        <taxon>Gammaproteobacteria</taxon>
        <taxon>Oceanospirillales</taxon>
        <taxon>Halomonadaceae</taxon>
        <taxon>Vreelandella</taxon>
    </lineage>
</organism>
<dbReference type="InterPro" id="IPR025392">
    <property type="entry name" value="DUF4124"/>
</dbReference>
<dbReference type="EMBL" id="JARWAI010000006">
    <property type="protein sequence ID" value="MDR5875161.1"/>
    <property type="molecule type" value="Genomic_DNA"/>
</dbReference>
<evidence type="ECO:0000259" key="2">
    <source>
        <dbReference type="Pfam" id="PF13511"/>
    </source>
</evidence>
<gene>
    <name evidence="3" type="ORF">QC815_09525</name>
</gene>
<evidence type="ECO:0000313" key="4">
    <source>
        <dbReference type="Proteomes" id="UP001269267"/>
    </source>
</evidence>
<proteinExistence type="predicted"/>
<name>A0ABU1GCE7_9GAMM</name>
<feature type="compositionally biased region" description="Low complexity" evidence="1">
    <location>
        <begin position="62"/>
        <end position="71"/>
    </location>
</feature>
<comment type="caution">
    <text evidence="3">The sequence shown here is derived from an EMBL/GenBank/DDBJ whole genome shotgun (WGS) entry which is preliminary data.</text>
</comment>
<evidence type="ECO:0000313" key="3">
    <source>
        <dbReference type="EMBL" id="MDR5875161.1"/>
    </source>
</evidence>
<feature type="region of interest" description="Disordered" evidence="1">
    <location>
        <begin position="62"/>
        <end position="87"/>
    </location>
</feature>
<evidence type="ECO:0000256" key="1">
    <source>
        <dbReference type="SAM" id="MobiDB-lite"/>
    </source>
</evidence>
<dbReference type="Proteomes" id="UP001269267">
    <property type="component" value="Unassembled WGS sequence"/>
</dbReference>
<keyword evidence="4" id="KW-1185">Reference proteome</keyword>
<protein>
    <submittedName>
        <fullName evidence="3">DUF4124 domain-containing protein</fullName>
    </submittedName>
</protein>
<accession>A0ABU1GCE7</accession>
<dbReference type="Pfam" id="PF13511">
    <property type="entry name" value="DUF4124"/>
    <property type="match status" value="1"/>
</dbReference>
<sequence>MVRKALRRWRQASAIVGAGLLLTVAAAGAVASSTVYRVVDDNGNVTFSDSPRDGGEAIELAPLPGLPSPASKATDARPAAASPGPPFMPYDRFQIDSPGTGAEVSAATPVTLRIVPPLRDDHRVQLRVNGDVSQSALHSDVFWLANLPVGRHQLQADLLDAQGRRQHRTPPVTIVVAE</sequence>